<evidence type="ECO:0000313" key="2">
    <source>
        <dbReference type="Proteomes" id="UP001187192"/>
    </source>
</evidence>
<gene>
    <name evidence="1" type="ORF">TIFTF001_019053</name>
</gene>
<sequence length="61" mass="7166">MWVRWDSRLAATELHWDPWPNCWVCRVVDPPPTLPNIGRIIAIEYPMLGLHYMLSAAELTY</sequence>
<name>A0AA88AFB2_FICCA</name>
<evidence type="ECO:0000313" key="1">
    <source>
        <dbReference type="EMBL" id="GMN49882.1"/>
    </source>
</evidence>
<dbReference type="EMBL" id="BTGU01000032">
    <property type="protein sequence ID" value="GMN49882.1"/>
    <property type="molecule type" value="Genomic_DNA"/>
</dbReference>
<proteinExistence type="predicted"/>
<accession>A0AA88AFB2</accession>
<dbReference type="AlphaFoldDB" id="A0AA88AFB2"/>
<protein>
    <submittedName>
        <fullName evidence="1">Uncharacterized protein</fullName>
    </submittedName>
</protein>
<comment type="caution">
    <text evidence="1">The sequence shown here is derived from an EMBL/GenBank/DDBJ whole genome shotgun (WGS) entry which is preliminary data.</text>
</comment>
<dbReference type="Proteomes" id="UP001187192">
    <property type="component" value="Unassembled WGS sequence"/>
</dbReference>
<organism evidence="1 2">
    <name type="scientific">Ficus carica</name>
    <name type="common">Common fig</name>
    <dbReference type="NCBI Taxonomy" id="3494"/>
    <lineage>
        <taxon>Eukaryota</taxon>
        <taxon>Viridiplantae</taxon>
        <taxon>Streptophyta</taxon>
        <taxon>Embryophyta</taxon>
        <taxon>Tracheophyta</taxon>
        <taxon>Spermatophyta</taxon>
        <taxon>Magnoliopsida</taxon>
        <taxon>eudicotyledons</taxon>
        <taxon>Gunneridae</taxon>
        <taxon>Pentapetalae</taxon>
        <taxon>rosids</taxon>
        <taxon>fabids</taxon>
        <taxon>Rosales</taxon>
        <taxon>Moraceae</taxon>
        <taxon>Ficeae</taxon>
        <taxon>Ficus</taxon>
    </lineage>
</organism>
<keyword evidence="2" id="KW-1185">Reference proteome</keyword>
<reference evidence="1" key="1">
    <citation type="submission" date="2023-07" db="EMBL/GenBank/DDBJ databases">
        <title>draft genome sequence of fig (Ficus carica).</title>
        <authorList>
            <person name="Takahashi T."/>
            <person name="Nishimura K."/>
        </authorList>
    </citation>
    <scope>NUCLEOTIDE SEQUENCE</scope>
</reference>